<evidence type="ECO:0000259" key="7">
    <source>
        <dbReference type="Pfam" id="PF13190"/>
    </source>
</evidence>
<name>A0A6J6PMK8_9ZZZZ</name>
<dbReference type="EMBL" id="CAEZWW010000143">
    <property type="protein sequence ID" value="CAB4679387.1"/>
    <property type="molecule type" value="Genomic_DNA"/>
</dbReference>
<sequence>MSKRSTWVFVGVGLVLSLFLAGFVSYYASSSPDGLEKVAGDQGFLANAQDSANANLPTAGYAIDGVESARLSGGLAGVLGVLVIAVIGFGMFWLLGRSKKSKTAKQDAGQVSA</sequence>
<comment type="subcellular location">
    <subcellularLocation>
        <location evidence="1">Cell membrane</location>
    </subcellularLocation>
</comment>
<feature type="transmembrane region" description="Helical" evidence="6">
    <location>
        <begin position="7"/>
        <end position="28"/>
    </location>
</feature>
<evidence type="ECO:0000256" key="6">
    <source>
        <dbReference type="SAM" id="Phobius"/>
    </source>
</evidence>
<evidence type="ECO:0000256" key="5">
    <source>
        <dbReference type="ARBA" id="ARBA00023136"/>
    </source>
</evidence>
<evidence type="ECO:0000256" key="4">
    <source>
        <dbReference type="ARBA" id="ARBA00022989"/>
    </source>
</evidence>
<feature type="transmembrane region" description="Helical" evidence="6">
    <location>
        <begin position="74"/>
        <end position="95"/>
    </location>
</feature>
<accession>A0A6J6PMK8</accession>
<dbReference type="InterPro" id="IPR025937">
    <property type="entry name" value="PDGLE_dom"/>
</dbReference>
<feature type="domain" description="PDGLE" evidence="7">
    <location>
        <begin position="9"/>
        <end position="96"/>
    </location>
</feature>
<dbReference type="EMBL" id="CAEZXZ010000035">
    <property type="protein sequence ID" value="CAB4698093.1"/>
    <property type="molecule type" value="Genomic_DNA"/>
</dbReference>
<evidence type="ECO:0000256" key="2">
    <source>
        <dbReference type="ARBA" id="ARBA00022475"/>
    </source>
</evidence>
<reference evidence="9" key="1">
    <citation type="submission" date="2020-05" db="EMBL/GenBank/DDBJ databases">
        <authorList>
            <person name="Chiriac C."/>
            <person name="Salcher M."/>
            <person name="Ghai R."/>
            <person name="Kavagutti S V."/>
        </authorList>
    </citation>
    <scope>NUCLEOTIDE SEQUENCE</scope>
</reference>
<evidence type="ECO:0000313" key="8">
    <source>
        <dbReference type="EMBL" id="CAB4679387.1"/>
    </source>
</evidence>
<proteinExistence type="predicted"/>
<keyword evidence="2" id="KW-1003">Cell membrane</keyword>
<dbReference type="AlphaFoldDB" id="A0A6J6PMK8"/>
<evidence type="ECO:0000256" key="1">
    <source>
        <dbReference type="ARBA" id="ARBA00004236"/>
    </source>
</evidence>
<dbReference type="GO" id="GO:0005886">
    <property type="term" value="C:plasma membrane"/>
    <property type="evidence" value="ECO:0007669"/>
    <property type="project" value="UniProtKB-SubCell"/>
</dbReference>
<keyword evidence="4 6" id="KW-1133">Transmembrane helix</keyword>
<keyword evidence="5 6" id="KW-0472">Membrane</keyword>
<dbReference type="Pfam" id="PF13190">
    <property type="entry name" value="PDGLE"/>
    <property type="match status" value="1"/>
</dbReference>
<evidence type="ECO:0000256" key="3">
    <source>
        <dbReference type="ARBA" id="ARBA00022692"/>
    </source>
</evidence>
<keyword evidence="3 6" id="KW-0812">Transmembrane</keyword>
<protein>
    <submittedName>
        <fullName evidence="9">Unannotated protein</fullName>
    </submittedName>
</protein>
<organism evidence="9">
    <name type="scientific">freshwater metagenome</name>
    <dbReference type="NCBI Taxonomy" id="449393"/>
    <lineage>
        <taxon>unclassified sequences</taxon>
        <taxon>metagenomes</taxon>
        <taxon>ecological metagenomes</taxon>
    </lineage>
</organism>
<gene>
    <name evidence="8" type="ORF">UFOPK2310_01124</name>
    <name evidence="9" type="ORF">UFOPK2625_00364</name>
</gene>
<evidence type="ECO:0000313" key="9">
    <source>
        <dbReference type="EMBL" id="CAB4698093.1"/>
    </source>
</evidence>